<keyword evidence="2" id="KW-1185">Reference proteome</keyword>
<gene>
    <name evidence="1" type="ORF">C3Y92_06665</name>
</gene>
<evidence type="ECO:0000313" key="1">
    <source>
        <dbReference type="EMBL" id="QAZ66933.1"/>
    </source>
</evidence>
<accession>A0A4P6HIF9</accession>
<dbReference type="KEGG" id="dcb:C3Y92_06665"/>
<dbReference type="InterPro" id="IPR001920">
    <property type="entry name" value="Asp/Glu_race"/>
</dbReference>
<evidence type="ECO:0000313" key="2">
    <source>
        <dbReference type="Proteomes" id="UP000293296"/>
    </source>
</evidence>
<dbReference type="PROSITE" id="PS00923">
    <property type="entry name" value="ASP_GLU_RACEMASE_1"/>
    <property type="match status" value="1"/>
</dbReference>
<organism evidence="1 2">
    <name type="scientific">Solidesulfovibrio carbinolicus</name>
    <dbReference type="NCBI Taxonomy" id="296842"/>
    <lineage>
        <taxon>Bacteria</taxon>
        <taxon>Pseudomonadati</taxon>
        <taxon>Thermodesulfobacteriota</taxon>
        <taxon>Desulfovibrionia</taxon>
        <taxon>Desulfovibrionales</taxon>
        <taxon>Desulfovibrionaceae</taxon>
        <taxon>Solidesulfovibrio</taxon>
    </lineage>
</organism>
<dbReference type="Proteomes" id="UP000293296">
    <property type="component" value="Chromosome"/>
</dbReference>
<dbReference type="SUPFAM" id="SSF53681">
    <property type="entry name" value="Aspartate/glutamate racemase"/>
    <property type="match status" value="2"/>
</dbReference>
<protein>
    <recommendedName>
        <fullName evidence="3">Glutamate racemase</fullName>
    </recommendedName>
</protein>
<dbReference type="AlphaFoldDB" id="A0A4P6HIF9"/>
<proteinExistence type="predicted"/>
<reference evidence="1 2" key="1">
    <citation type="submission" date="2018-02" db="EMBL/GenBank/DDBJ databases">
        <title>Genome sequence of Desulfovibrio carbinolicus DSM 3852.</title>
        <authorList>
            <person name="Wilbanks E."/>
            <person name="Skennerton C.T."/>
            <person name="Orphan V.J."/>
        </authorList>
    </citation>
    <scope>NUCLEOTIDE SEQUENCE [LARGE SCALE GENOMIC DNA]</scope>
    <source>
        <strain evidence="1 2">DSM 3852</strain>
    </source>
</reference>
<evidence type="ECO:0008006" key="3">
    <source>
        <dbReference type="Google" id="ProtNLM"/>
    </source>
</evidence>
<dbReference type="GO" id="GO:0016855">
    <property type="term" value="F:racemase and epimerase activity, acting on amino acids and derivatives"/>
    <property type="evidence" value="ECO:0007669"/>
    <property type="project" value="InterPro"/>
</dbReference>
<dbReference type="InterPro" id="IPR018187">
    <property type="entry name" value="Asp/Glu_racemase_AS_1"/>
</dbReference>
<sequence length="391" mass="42954">MLGREMRKMARMLLAFVVVVLLNGCCGAGLQPHAGQSLPPVQLDLATFDSGFGGFFTAKCMLDQAPELLKKYNVAISITHYGDSKHAPYGNKPPSEIARLTGLGVEKALEDGAEVVAIACNTASTQHPAVIENIKQKYPDKEHSVLSIITPTIGAVKERLDKLLATNETATLAIFATPATVKSMTYPAKLADIYQGKLENGDIQEIRQDDWKDSSRQTANFVSRSLVRLPKKKTIFIYQFAPGNWVSMIEEGALQDVKQRIVQDDVRQFLARLSLDHALSVVGLFCTHYPVFKGLIAKEMMAEKAADSSTQFVEQGDFAASYAYAAIYSQYKDKVRDFTVSEQELAGLVERAKPKVVISGDNVSQTQNLVRTIFPELKDVIVVNESFSSAP</sequence>
<dbReference type="Gene3D" id="3.40.50.1860">
    <property type="match status" value="2"/>
</dbReference>
<dbReference type="EMBL" id="CP026538">
    <property type="protein sequence ID" value="QAZ66933.1"/>
    <property type="molecule type" value="Genomic_DNA"/>
</dbReference>
<name>A0A4P6HIF9_9BACT</name>